<sequence>MSREQELIENLEERLKEIEGFCTFSLPESDLTIIRDALRVASRKDVTQEYARMLEAFECDFVLARDDGQEHGLDELQLKIENGDKRLLRDIELLEKVVTGIRYGKIKIVEMEAGSIEE</sequence>
<keyword evidence="2" id="KW-1185">Reference proteome</keyword>
<organism evidence="1 2">
    <name type="scientific">Marvinbryantia formatexigens DSM 14469</name>
    <dbReference type="NCBI Taxonomy" id="478749"/>
    <lineage>
        <taxon>Bacteria</taxon>
        <taxon>Bacillati</taxon>
        <taxon>Bacillota</taxon>
        <taxon>Clostridia</taxon>
        <taxon>Lachnospirales</taxon>
        <taxon>Lachnospiraceae</taxon>
        <taxon>Marvinbryantia</taxon>
    </lineage>
</organism>
<protein>
    <submittedName>
        <fullName evidence="1">Uncharacterized protein</fullName>
    </submittedName>
</protein>
<dbReference type="Proteomes" id="UP000005561">
    <property type="component" value="Unassembled WGS sequence"/>
</dbReference>
<reference evidence="1" key="1">
    <citation type="submission" date="2009-07" db="EMBL/GenBank/DDBJ databases">
        <authorList>
            <person name="Weinstock G."/>
            <person name="Sodergren E."/>
            <person name="Clifton S."/>
            <person name="Fulton L."/>
            <person name="Fulton B."/>
            <person name="Courtney L."/>
            <person name="Fronick C."/>
            <person name="Harrison M."/>
            <person name="Strong C."/>
            <person name="Farmer C."/>
            <person name="Delahaunty K."/>
            <person name="Markovic C."/>
            <person name="Hall O."/>
            <person name="Minx P."/>
            <person name="Tomlinson C."/>
            <person name="Mitreva M."/>
            <person name="Nelson J."/>
            <person name="Hou S."/>
            <person name="Wollam A."/>
            <person name="Pepin K.H."/>
            <person name="Johnson M."/>
            <person name="Bhonagiri V."/>
            <person name="Nash W.E."/>
            <person name="Warren W."/>
            <person name="Chinwalla A."/>
            <person name="Mardis E.R."/>
            <person name="Wilson R.K."/>
        </authorList>
    </citation>
    <scope>NUCLEOTIDE SEQUENCE [LARGE SCALE GENOMIC DNA]</scope>
    <source>
        <strain evidence="1">DSM 14469</strain>
    </source>
</reference>
<comment type="caution">
    <text evidence="1">The sequence shown here is derived from an EMBL/GenBank/DDBJ whole genome shotgun (WGS) entry which is preliminary data.</text>
</comment>
<gene>
    <name evidence="1" type="ORF">BRYFOR_07528</name>
</gene>
<accession>C6LFW8</accession>
<dbReference type="STRING" id="168384.SAMN05660368_03652"/>
<evidence type="ECO:0000313" key="2">
    <source>
        <dbReference type="Proteomes" id="UP000005561"/>
    </source>
</evidence>
<dbReference type="EMBL" id="ACCL02000011">
    <property type="protein sequence ID" value="EET60332.1"/>
    <property type="molecule type" value="Genomic_DNA"/>
</dbReference>
<dbReference type="AlphaFoldDB" id="C6LFW8"/>
<proteinExistence type="predicted"/>
<dbReference type="RefSeq" id="WP_006862312.1">
    <property type="nucleotide sequence ID" value="NZ_ACCL02000011.1"/>
</dbReference>
<name>C6LFW8_9FIRM</name>
<evidence type="ECO:0000313" key="1">
    <source>
        <dbReference type="EMBL" id="EET60332.1"/>
    </source>
</evidence>